<proteinExistence type="inferred from homology"/>
<dbReference type="EMBL" id="FOXR01000015">
    <property type="protein sequence ID" value="SFQ16223.1"/>
    <property type="molecule type" value="Genomic_DNA"/>
</dbReference>
<accession>A0A1I5W946</accession>
<keyword evidence="2 7" id="KW-0813">Transport</keyword>
<dbReference type="GO" id="GO:0005886">
    <property type="term" value="C:plasma membrane"/>
    <property type="evidence" value="ECO:0007669"/>
    <property type="project" value="UniProtKB-SubCell"/>
</dbReference>
<sequence>MSSVAMERQPAVTRGKARYSYFPLYRLRQLLWSVVRTILVMGICFVILYPLIVKFSVSIMDEMDLYDMTVRYVPKHFTLKNYETVWEYMRYPEAFMNSLRLSLLTSIMQLISCTLIGYGFARFNFPLKNLLFGLVIAILVVPPQTIMIPLFLRFRFFDVFGIISALRGETLNLLSTYWPFVFMSATGMGLKNGLYIYIMRQHFRGAPKDLEEAAYIDGAGPFKTFYRIMLPGAIPMMVTVFLFSFVWQWTDTFYSSLFLQKLWVLPTALSSLVPNVSKSYSAEQLGMMVYLSPAYASMLNNTGSILVVIPLAVIYIFAQRYFVESIERSGLTGM</sequence>
<dbReference type="AlphaFoldDB" id="A0A1I5W946"/>
<evidence type="ECO:0000259" key="8">
    <source>
        <dbReference type="PROSITE" id="PS50928"/>
    </source>
</evidence>
<organism evidence="9 10">
    <name type="scientific">Caldicoprobacter faecalis</name>
    <dbReference type="NCBI Taxonomy" id="937334"/>
    <lineage>
        <taxon>Bacteria</taxon>
        <taxon>Bacillati</taxon>
        <taxon>Bacillota</taxon>
        <taxon>Clostridia</taxon>
        <taxon>Caldicoprobacterales</taxon>
        <taxon>Caldicoprobacteraceae</taxon>
        <taxon>Caldicoprobacter</taxon>
    </lineage>
</organism>
<evidence type="ECO:0000256" key="4">
    <source>
        <dbReference type="ARBA" id="ARBA00022692"/>
    </source>
</evidence>
<keyword evidence="9" id="KW-0762">Sugar transport</keyword>
<dbReference type="PROSITE" id="PS50928">
    <property type="entry name" value="ABC_TM1"/>
    <property type="match status" value="1"/>
</dbReference>
<feature type="transmembrane region" description="Helical" evidence="7">
    <location>
        <begin position="99"/>
        <end position="118"/>
    </location>
</feature>
<evidence type="ECO:0000256" key="2">
    <source>
        <dbReference type="ARBA" id="ARBA00022448"/>
    </source>
</evidence>
<feature type="transmembrane region" description="Helical" evidence="7">
    <location>
        <begin position="130"/>
        <end position="152"/>
    </location>
</feature>
<keyword evidence="4 7" id="KW-0812">Transmembrane</keyword>
<evidence type="ECO:0000256" key="3">
    <source>
        <dbReference type="ARBA" id="ARBA00022475"/>
    </source>
</evidence>
<gene>
    <name evidence="9" type="ORF">SAMN05444406_1158</name>
</gene>
<dbReference type="Pfam" id="PF00528">
    <property type="entry name" value="BPD_transp_1"/>
    <property type="match status" value="1"/>
</dbReference>
<reference evidence="9 10" key="1">
    <citation type="submission" date="2016-10" db="EMBL/GenBank/DDBJ databases">
        <authorList>
            <person name="de Groot N.N."/>
        </authorList>
    </citation>
    <scope>NUCLEOTIDE SEQUENCE [LARGE SCALE GENOMIC DNA]</scope>
    <source>
        <strain evidence="9 10">DSM 20678</strain>
    </source>
</reference>
<keyword evidence="6 7" id="KW-0472">Membrane</keyword>
<evidence type="ECO:0000256" key="1">
    <source>
        <dbReference type="ARBA" id="ARBA00004651"/>
    </source>
</evidence>
<dbReference type="Gene3D" id="1.10.3720.10">
    <property type="entry name" value="MetI-like"/>
    <property type="match status" value="1"/>
</dbReference>
<dbReference type="OrthoDB" id="9787837at2"/>
<name>A0A1I5W946_9FIRM</name>
<feature type="transmembrane region" description="Helical" evidence="7">
    <location>
        <begin position="177"/>
        <end position="198"/>
    </location>
</feature>
<keyword evidence="10" id="KW-1185">Reference proteome</keyword>
<feature type="domain" description="ABC transmembrane type-1" evidence="8">
    <location>
        <begin position="95"/>
        <end position="317"/>
    </location>
</feature>
<feature type="transmembrane region" description="Helical" evidence="7">
    <location>
        <begin position="294"/>
        <end position="318"/>
    </location>
</feature>
<evidence type="ECO:0000313" key="10">
    <source>
        <dbReference type="Proteomes" id="UP000198577"/>
    </source>
</evidence>
<evidence type="ECO:0000256" key="6">
    <source>
        <dbReference type="ARBA" id="ARBA00023136"/>
    </source>
</evidence>
<evidence type="ECO:0000256" key="7">
    <source>
        <dbReference type="RuleBase" id="RU363032"/>
    </source>
</evidence>
<feature type="transmembrane region" description="Helical" evidence="7">
    <location>
        <begin position="30"/>
        <end position="52"/>
    </location>
</feature>
<keyword evidence="5 7" id="KW-1133">Transmembrane helix</keyword>
<dbReference type="PANTHER" id="PTHR43744">
    <property type="entry name" value="ABC TRANSPORTER PERMEASE PROTEIN MG189-RELATED-RELATED"/>
    <property type="match status" value="1"/>
</dbReference>
<dbReference type="STRING" id="937334.SAMN05444406_1158"/>
<dbReference type="GO" id="GO:0055085">
    <property type="term" value="P:transmembrane transport"/>
    <property type="evidence" value="ECO:0007669"/>
    <property type="project" value="InterPro"/>
</dbReference>
<comment type="similarity">
    <text evidence="7">Belongs to the binding-protein-dependent transport system permease family.</text>
</comment>
<keyword evidence="3" id="KW-1003">Cell membrane</keyword>
<dbReference type="RefSeq" id="WP_035145970.1">
    <property type="nucleotide sequence ID" value="NZ_FOXR01000015.1"/>
</dbReference>
<evidence type="ECO:0000313" key="9">
    <source>
        <dbReference type="EMBL" id="SFQ16223.1"/>
    </source>
</evidence>
<dbReference type="Proteomes" id="UP000198577">
    <property type="component" value="Unassembled WGS sequence"/>
</dbReference>
<dbReference type="SUPFAM" id="SSF161098">
    <property type="entry name" value="MetI-like"/>
    <property type="match status" value="1"/>
</dbReference>
<dbReference type="PANTHER" id="PTHR43744:SF8">
    <property type="entry name" value="SN-GLYCEROL-3-PHOSPHATE TRANSPORT SYSTEM PERMEASE PROTEIN UGPE"/>
    <property type="match status" value="1"/>
</dbReference>
<evidence type="ECO:0000256" key="5">
    <source>
        <dbReference type="ARBA" id="ARBA00022989"/>
    </source>
</evidence>
<dbReference type="InterPro" id="IPR000515">
    <property type="entry name" value="MetI-like"/>
</dbReference>
<dbReference type="CDD" id="cd06261">
    <property type="entry name" value="TM_PBP2"/>
    <property type="match status" value="1"/>
</dbReference>
<protein>
    <submittedName>
        <fullName evidence="9">Multiple sugar transport system permease protein</fullName>
    </submittedName>
</protein>
<comment type="subcellular location">
    <subcellularLocation>
        <location evidence="1 7">Cell membrane</location>
        <topology evidence="1 7">Multi-pass membrane protein</topology>
    </subcellularLocation>
</comment>
<dbReference type="InterPro" id="IPR035906">
    <property type="entry name" value="MetI-like_sf"/>
</dbReference>
<feature type="transmembrane region" description="Helical" evidence="7">
    <location>
        <begin position="228"/>
        <end position="249"/>
    </location>
</feature>